<dbReference type="Pfam" id="PF14541">
    <property type="entry name" value="TAXi_C"/>
    <property type="match status" value="1"/>
</dbReference>
<gene>
    <name evidence="9" type="ORF">PVAP13_5KG064600</name>
</gene>
<dbReference type="OrthoDB" id="775830at2759"/>
<reference evidence="9" key="1">
    <citation type="submission" date="2020-05" db="EMBL/GenBank/DDBJ databases">
        <title>WGS assembly of Panicum virgatum.</title>
        <authorList>
            <person name="Lovell J.T."/>
            <person name="Jenkins J."/>
            <person name="Shu S."/>
            <person name="Juenger T.E."/>
            <person name="Schmutz J."/>
        </authorList>
    </citation>
    <scope>NUCLEOTIDE SEQUENCE</scope>
    <source>
        <strain evidence="9">AP13</strain>
    </source>
</reference>
<dbReference type="EMBL" id="CM029045">
    <property type="protein sequence ID" value="KAG2595310.1"/>
    <property type="molecule type" value="Genomic_DNA"/>
</dbReference>
<dbReference type="GO" id="GO:0006508">
    <property type="term" value="P:proteolysis"/>
    <property type="evidence" value="ECO:0007669"/>
    <property type="project" value="UniProtKB-KW"/>
</dbReference>
<proteinExistence type="inferred from homology"/>
<comment type="similarity">
    <text evidence="1">Belongs to the peptidase A1 family.</text>
</comment>
<comment type="caution">
    <text evidence="9">The sequence shown here is derived from an EMBL/GenBank/DDBJ whole genome shotgun (WGS) entry which is preliminary data.</text>
</comment>
<feature type="active site" evidence="6">
    <location>
        <position position="109"/>
    </location>
</feature>
<dbReference type="SUPFAM" id="SSF50630">
    <property type="entry name" value="Acid proteases"/>
    <property type="match status" value="1"/>
</dbReference>
<evidence type="ECO:0000256" key="1">
    <source>
        <dbReference type="ARBA" id="ARBA00007447"/>
    </source>
</evidence>
<evidence type="ECO:0000256" key="4">
    <source>
        <dbReference type="ARBA" id="ARBA00022801"/>
    </source>
</evidence>
<evidence type="ECO:0000256" key="3">
    <source>
        <dbReference type="ARBA" id="ARBA00022750"/>
    </source>
</evidence>
<dbReference type="PANTHER" id="PTHR47967">
    <property type="entry name" value="OS07G0603500 PROTEIN-RELATED"/>
    <property type="match status" value="1"/>
</dbReference>
<dbReference type="Gene3D" id="2.40.70.10">
    <property type="entry name" value="Acid Proteases"/>
    <property type="match status" value="2"/>
</dbReference>
<dbReference type="InterPro" id="IPR034161">
    <property type="entry name" value="Pepsin-like_plant"/>
</dbReference>
<protein>
    <recommendedName>
        <fullName evidence="8">Peptidase A1 domain-containing protein</fullName>
    </recommendedName>
</protein>
<dbReference type="InterPro" id="IPR021109">
    <property type="entry name" value="Peptidase_aspartic_dom_sf"/>
</dbReference>
<evidence type="ECO:0000259" key="8">
    <source>
        <dbReference type="PROSITE" id="PS51767"/>
    </source>
</evidence>
<feature type="domain" description="Peptidase A1" evidence="8">
    <location>
        <begin position="91"/>
        <end position="433"/>
    </location>
</feature>
<dbReference type="Proteomes" id="UP000823388">
    <property type="component" value="Chromosome 5K"/>
</dbReference>
<keyword evidence="7" id="KW-0732">Signal</keyword>
<dbReference type="PRINTS" id="PR00792">
    <property type="entry name" value="PEPSIN"/>
</dbReference>
<dbReference type="InterPro" id="IPR051708">
    <property type="entry name" value="Plant_Aspart_Prot_A1"/>
</dbReference>
<feature type="active site" evidence="6">
    <location>
        <position position="312"/>
    </location>
</feature>
<keyword evidence="3" id="KW-0064">Aspartyl protease</keyword>
<dbReference type="PROSITE" id="PS51767">
    <property type="entry name" value="PEPTIDASE_A1"/>
    <property type="match status" value="1"/>
</dbReference>
<evidence type="ECO:0000256" key="6">
    <source>
        <dbReference type="PIRSR" id="PIRSR601461-1"/>
    </source>
</evidence>
<keyword evidence="10" id="KW-1185">Reference proteome</keyword>
<feature type="chain" id="PRO_5035926484" description="Peptidase A1 domain-containing protein" evidence="7">
    <location>
        <begin position="24"/>
        <end position="447"/>
    </location>
</feature>
<accession>A0A8T0SAT1</accession>
<organism evidence="9 10">
    <name type="scientific">Panicum virgatum</name>
    <name type="common">Blackwell switchgrass</name>
    <dbReference type="NCBI Taxonomy" id="38727"/>
    <lineage>
        <taxon>Eukaryota</taxon>
        <taxon>Viridiplantae</taxon>
        <taxon>Streptophyta</taxon>
        <taxon>Embryophyta</taxon>
        <taxon>Tracheophyta</taxon>
        <taxon>Spermatophyta</taxon>
        <taxon>Magnoliopsida</taxon>
        <taxon>Liliopsida</taxon>
        <taxon>Poales</taxon>
        <taxon>Poaceae</taxon>
        <taxon>PACMAD clade</taxon>
        <taxon>Panicoideae</taxon>
        <taxon>Panicodae</taxon>
        <taxon>Paniceae</taxon>
        <taxon>Panicinae</taxon>
        <taxon>Panicum</taxon>
        <taxon>Panicum sect. Hiantes</taxon>
    </lineage>
</organism>
<dbReference type="InterPro" id="IPR033121">
    <property type="entry name" value="PEPTIDASE_A1"/>
</dbReference>
<keyword evidence="2" id="KW-0645">Protease</keyword>
<dbReference type="InterPro" id="IPR032861">
    <property type="entry name" value="TAXi_N"/>
</dbReference>
<evidence type="ECO:0000256" key="5">
    <source>
        <dbReference type="ARBA" id="ARBA00023180"/>
    </source>
</evidence>
<dbReference type="InterPro" id="IPR001461">
    <property type="entry name" value="Aspartic_peptidase_A1"/>
</dbReference>
<dbReference type="GO" id="GO:0004190">
    <property type="term" value="F:aspartic-type endopeptidase activity"/>
    <property type="evidence" value="ECO:0007669"/>
    <property type="project" value="UniProtKB-KW"/>
</dbReference>
<sequence>MGATTMLVLSAMLLLLAEQRARAASDAGFSVEFIHRDSPRSPFHDPALSPHGRMLAAARRSLHGQVPGGSAPAPAADGGVESKIISRSFEYLMAVNIGTPPTQLLAIADTGSDLVWVDCRNGSGAPAAAGGVVFEPSSSSTYDVVGCQSEACQGLNQASCDADSYCQYQYAYGDGSRTVGVLSTETFSFADGGGGARQVRVPHIDFGCSTYMAGTFRADGLVGLGGGAVSLVSQLGSATPFGRRFSYCLMPSYAANSSSTLNFGSRAVVSEPGAATTPLVPGEVAAYYTVALESVAVGGRTVASHSSAIIVDSGTTLTFLHPALLRPLVAELGRRINLTRAQPPEQLLEVCYDVSGRAQEEWGVPDVALRFGGGGGGDVTLRPENTFVLVQEGTLCLALVPVSESQPVSILGNVAQQNFHVGYDLDARIVTFAPADCARSPASAASS</sequence>
<evidence type="ECO:0000256" key="7">
    <source>
        <dbReference type="SAM" id="SignalP"/>
    </source>
</evidence>
<keyword evidence="5" id="KW-0325">Glycoprotein</keyword>
<keyword evidence="4" id="KW-0378">Hydrolase</keyword>
<dbReference type="CDD" id="cd05476">
    <property type="entry name" value="pepsin_A_like_plant"/>
    <property type="match status" value="1"/>
</dbReference>
<dbReference type="PANTHER" id="PTHR47967:SF128">
    <property type="entry name" value="ASPARTIC PROTEINASE CDR1-LIKE"/>
    <property type="match status" value="1"/>
</dbReference>
<name>A0A8T0SAT1_PANVG</name>
<dbReference type="InterPro" id="IPR032799">
    <property type="entry name" value="TAXi_C"/>
</dbReference>
<evidence type="ECO:0000256" key="2">
    <source>
        <dbReference type="ARBA" id="ARBA00022670"/>
    </source>
</evidence>
<dbReference type="AlphaFoldDB" id="A0A8T0SAT1"/>
<feature type="signal peptide" evidence="7">
    <location>
        <begin position="1"/>
        <end position="23"/>
    </location>
</feature>
<evidence type="ECO:0000313" key="10">
    <source>
        <dbReference type="Proteomes" id="UP000823388"/>
    </source>
</evidence>
<dbReference type="GO" id="GO:0005576">
    <property type="term" value="C:extracellular region"/>
    <property type="evidence" value="ECO:0007669"/>
    <property type="project" value="TreeGrafter"/>
</dbReference>
<dbReference type="Pfam" id="PF14543">
    <property type="entry name" value="TAXi_N"/>
    <property type="match status" value="1"/>
</dbReference>
<evidence type="ECO:0000313" key="9">
    <source>
        <dbReference type="EMBL" id="KAG2595310.1"/>
    </source>
</evidence>